<feature type="domain" description="Zinc finger CHC2-type" evidence="4">
    <location>
        <begin position="79"/>
        <end position="133"/>
    </location>
</feature>
<dbReference type="PANTHER" id="PTHR30313">
    <property type="entry name" value="DNA PRIMASE"/>
    <property type="match status" value="1"/>
</dbReference>
<evidence type="ECO:0000259" key="4">
    <source>
        <dbReference type="SMART" id="SM00400"/>
    </source>
</evidence>
<sequence>MAEEKLHRWYELLNQEPKKGKWFIEDRIEELNIEINRLYRRKHFLKKKNYEKLDLEAIRAIPIGEIMPLEASYSDSKRSKHLCPLHNEKTPSFVIFEETNSWYCFGCGEGGSNYDLIMKLHKCTFIEAAKFLNDYL</sequence>
<dbReference type="Gene3D" id="3.90.580.10">
    <property type="entry name" value="Zinc finger, CHC2-type domain"/>
    <property type="match status" value="1"/>
</dbReference>
<organism evidence="5">
    <name type="scientific">viral metagenome</name>
    <dbReference type="NCBI Taxonomy" id="1070528"/>
    <lineage>
        <taxon>unclassified sequences</taxon>
        <taxon>metagenomes</taxon>
        <taxon>organismal metagenomes</taxon>
    </lineage>
</organism>
<dbReference type="GO" id="GO:0008270">
    <property type="term" value="F:zinc ion binding"/>
    <property type="evidence" value="ECO:0007669"/>
    <property type="project" value="UniProtKB-KW"/>
</dbReference>
<keyword evidence="3" id="KW-0862">Zinc</keyword>
<evidence type="ECO:0000313" key="6">
    <source>
        <dbReference type="EMBL" id="QJA78820.1"/>
    </source>
</evidence>
<dbReference type="AlphaFoldDB" id="A0A6M3IKY6"/>
<dbReference type="EMBL" id="MT142355">
    <property type="protein sequence ID" value="QJA78820.1"/>
    <property type="molecule type" value="Genomic_DNA"/>
</dbReference>
<keyword evidence="2" id="KW-0863">Zinc-finger</keyword>
<evidence type="ECO:0000256" key="2">
    <source>
        <dbReference type="ARBA" id="ARBA00022771"/>
    </source>
</evidence>
<dbReference type="GO" id="GO:0003899">
    <property type="term" value="F:DNA-directed RNA polymerase activity"/>
    <property type="evidence" value="ECO:0007669"/>
    <property type="project" value="InterPro"/>
</dbReference>
<dbReference type="PANTHER" id="PTHR30313:SF2">
    <property type="entry name" value="DNA PRIMASE"/>
    <property type="match status" value="1"/>
</dbReference>
<dbReference type="EMBL" id="MT141314">
    <property type="protein sequence ID" value="QJA58219.1"/>
    <property type="molecule type" value="Genomic_DNA"/>
</dbReference>
<gene>
    <name evidence="6" type="ORF">MM415A00983_0003</name>
    <name evidence="5" type="ORF">MM415B01478_0004</name>
</gene>
<protein>
    <submittedName>
        <fullName evidence="5">Putative primase</fullName>
    </submittedName>
</protein>
<dbReference type="GO" id="GO:0003677">
    <property type="term" value="F:DNA binding"/>
    <property type="evidence" value="ECO:0007669"/>
    <property type="project" value="InterPro"/>
</dbReference>
<accession>A0A6M3IKY6</accession>
<dbReference type="SUPFAM" id="SSF57783">
    <property type="entry name" value="Zinc beta-ribbon"/>
    <property type="match status" value="1"/>
</dbReference>
<name>A0A6M3IKY6_9ZZZZ</name>
<dbReference type="InterPro" id="IPR002694">
    <property type="entry name" value="Znf_CHC2"/>
</dbReference>
<evidence type="ECO:0000256" key="1">
    <source>
        <dbReference type="ARBA" id="ARBA00022723"/>
    </source>
</evidence>
<dbReference type="InterPro" id="IPR050219">
    <property type="entry name" value="DnaG_primase"/>
</dbReference>
<proteinExistence type="predicted"/>
<dbReference type="SMART" id="SM00400">
    <property type="entry name" value="ZnF_CHCC"/>
    <property type="match status" value="1"/>
</dbReference>
<dbReference type="Pfam" id="PF01807">
    <property type="entry name" value="Zn_ribbon_DnaG"/>
    <property type="match status" value="1"/>
</dbReference>
<dbReference type="InterPro" id="IPR036977">
    <property type="entry name" value="DNA_primase_Znf_CHC2"/>
</dbReference>
<evidence type="ECO:0000256" key="3">
    <source>
        <dbReference type="ARBA" id="ARBA00022833"/>
    </source>
</evidence>
<dbReference type="GO" id="GO:0006269">
    <property type="term" value="P:DNA replication, synthesis of primer"/>
    <property type="evidence" value="ECO:0007669"/>
    <property type="project" value="TreeGrafter"/>
</dbReference>
<keyword evidence="1" id="KW-0479">Metal-binding</keyword>
<evidence type="ECO:0000313" key="5">
    <source>
        <dbReference type="EMBL" id="QJA58219.1"/>
    </source>
</evidence>
<reference evidence="5" key="1">
    <citation type="submission" date="2020-03" db="EMBL/GenBank/DDBJ databases">
        <title>The deep terrestrial virosphere.</title>
        <authorList>
            <person name="Holmfeldt K."/>
            <person name="Nilsson E."/>
            <person name="Simone D."/>
            <person name="Lopez-Fernandez M."/>
            <person name="Wu X."/>
            <person name="de Brujin I."/>
            <person name="Lundin D."/>
            <person name="Andersson A."/>
            <person name="Bertilsson S."/>
            <person name="Dopson M."/>
        </authorList>
    </citation>
    <scope>NUCLEOTIDE SEQUENCE</scope>
    <source>
        <strain evidence="6">MM415A00983</strain>
        <strain evidence="5">MM415B01478</strain>
    </source>
</reference>
<dbReference type="GO" id="GO:0005737">
    <property type="term" value="C:cytoplasm"/>
    <property type="evidence" value="ECO:0007669"/>
    <property type="project" value="TreeGrafter"/>
</dbReference>